<dbReference type="Proteomes" id="UP001163603">
    <property type="component" value="Chromosome 15"/>
</dbReference>
<reference evidence="2" key="1">
    <citation type="journal article" date="2023" name="G3 (Bethesda)">
        <title>Genome assembly and association tests identify interacting loci associated with vigor, precocity, and sex in interspecific pistachio rootstocks.</title>
        <authorList>
            <person name="Palmer W."/>
            <person name="Jacygrad E."/>
            <person name="Sagayaradj S."/>
            <person name="Cavanaugh K."/>
            <person name="Han R."/>
            <person name="Bertier L."/>
            <person name="Beede B."/>
            <person name="Kafkas S."/>
            <person name="Golino D."/>
            <person name="Preece J."/>
            <person name="Michelmore R."/>
        </authorList>
    </citation>
    <scope>NUCLEOTIDE SEQUENCE [LARGE SCALE GENOMIC DNA]</scope>
</reference>
<accession>A0ACC0WZH8</accession>
<protein>
    <submittedName>
        <fullName evidence="1">Uncharacterized protein</fullName>
    </submittedName>
</protein>
<gene>
    <name evidence="1" type="ORF">Pint_30012</name>
</gene>
<name>A0ACC0WZH8_9ROSI</name>
<keyword evidence="2" id="KW-1185">Reference proteome</keyword>
<evidence type="ECO:0000313" key="1">
    <source>
        <dbReference type="EMBL" id="KAJ0007448.1"/>
    </source>
</evidence>
<organism evidence="1 2">
    <name type="scientific">Pistacia integerrima</name>
    <dbReference type="NCBI Taxonomy" id="434235"/>
    <lineage>
        <taxon>Eukaryota</taxon>
        <taxon>Viridiplantae</taxon>
        <taxon>Streptophyta</taxon>
        <taxon>Embryophyta</taxon>
        <taxon>Tracheophyta</taxon>
        <taxon>Spermatophyta</taxon>
        <taxon>Magnoliopsida</taxon>
        <taxon>eudicotyledons</taxon>
        <taxon>Gunneridae</taxon>
        <taxon>Pentapetalae</taxon>
        <taxon>rosids</taxon>
        <taxon>malvids</taxon>
        <taxon>Sapindales</taxon>
        <taxon>Anacardiaceae</taxon>
        <taxon>Pistacia</taxon>
    </lineage>
</organism>
<proteinExistence type="predicted"/>
<comment type="caution">
    <text evidence="1">The sequence shown here is derived from an EMBL/GenBank/DDBJ whole genome shotgun (WGS) entry which is preliminary data.</text>
</comment>
<evidence type="ECO:0000313" key="2">
    <source>
        <dbReference type="Proteomes" id="UP001163603"/>
    </source>
</evidence>
<sequence length="310" mass="35432">MDSPKLPVIDLSRAELRPGTEPWISTSKQVCHALEEYGCFVIKCNKVSLDLHSAIYSAIQDLFNLPTGIKQLIQATSEQPARDVFSTNPNHERIDMDDLTSLEAIHNFSNLLWPAGNDHFCQSVNEISKIMMNLDQTVVKMVFQNYGVAKYYDSHVGSTRYVTAGAKYKQLEKNNENYLGIAAHTDKTFSTILHQKDVNGLEIQTKDGQWILYQPPSHSSFIYFAADAFKAWSNGRIHPCCHRVMMSGNKTRFSLGLFMFHKGVLQVPDELIDEEHPLRYKPFNHLEYRESVREHAVKRIYHTIEAHCGV</sequence>
<dbReference type="EMBL" id="CM047750">
    <property type="protein sequence ID" value="KAJ0007448.1"/>
    <property type="molecule type" value="Genomic_DNA"/>
</dbReference>